<comment type="subcellular location">
    <subcellularLocation>
        <location evidence="1">Cell inner membrane</location>
        <topology evidence="1">Multi-pass membrane protein</topology>
    </subcellularLocation>
    <subcellularLocation>
        <location evidence="8">Cell membrane</location>
        <topology evidence="8">Multi-pass membrane protein</topology>
    </subcellularLocation>
</comment>
<evidence type="ECO:0000256" key="6">
    <source>
        <dbReference type="ARBA" id="ARBA00022989"/>
    </source>
</evidence>
<keyword evidence="7 8" id="KW-0472">Membrane</keyword>
<evidence type="ECO:0000256" key="5">
    <source>
        <dbReference type="ARBA" id="ARBA00022692"/>
    </source>
</evidence>
<evidence type="ECO:0000256" key="2">
    <source>
        <dbReference type="ARBA" id="ARBA00022448"/>
    </source>
</evidence>
<feature type="transmembrane region" description="Helical" evidence="8">
    <location>
        <begin position="97"/>
        <end position="117"/>
    </location>
</feature>
<keyword evidence="11" id="KW-1185">Reference proteome</keyword>
<evidence type="ECO:0000256" key="3">
    <source>
        <dbReference type="ARBA" id="ARBA00022475"/>
    </source>
</evidence>
<evidence type="ECO:0000256" key="8">
    <source>
        <dbReference type="RuleBase" id="RU363032"/>
    </source>
</evidence>
<dbReference type="PROSITE" id="PS50928">
    <property type="entry name" value="ABC_TM1"/>
    <property type="match status" value="2"/>
</dbReference>
<dbReference type="GO" id="GO:0055085">
    <property type="term" value="P:transmembrane transport"/>
    <property type="evidence" value="ECO:0007669"/>
    <property type="project" value="InterPro"/>
</dbReference>
<dbReference type="STRING" id="137838.GCA_001458595_03464"/>
<dbReference type="AlphaFoldDB" id="A0A2A7MKC2"/>
<feature type="transmembrane region" description="Helical" evidence="8">
    <location>
        <begin position="527"/>
        <end position="547"/>
    </location>
</feature>
<dbReference type="GO" id="GO:0005886">
    <property type="term" value="C:plasma membrane"/>
    <property type="evidence" value="ECO:0007669"/>
    <property type="project" value="UniProtKB-SubCell"/>
</dbReference>
<feature type="transmembrane region" description="Helical" evidence="8">
    <location>
        <begin position="423"/>
        <end position="440"/>
    </location>
</feature>
<keyword evidence="2 8" id="KW-0813">Transport</keyword>
<evidence type="ECO:0000256" key="7">
    <source>
        <dbReference type="ARBA" id="ARBA00023136"/>
    </source>
</evidence>
<dbReference type="Gene3D" id="1.10.3720.10">
    <property type="entry name" value="MetI-like"/>
    <property type="match status" value="2"/>
</dbReference>
<dbReference type="OrthoDB" id="57323at2"/>
<keyword evidence="6 8" id="KW-1133">Transmembrane helix</keyword>
<feature type="transmembrane region" description="Helical" evidence="8">
    <location>
        <begin position="243"/>
        <end position="263"/>
    </location>
</feature>
<dbReference type="InterPro" id="IPR035906">
    <property type="entry name" value="MetI-like_sf"/>
</dbReference>
<feature type="transmembrane region" description="Helical" evidence="8">
    <location>
        <begin position="189"/>
        <end position="210"/>
    </location>
</feature>
<dbReference type="Pfam" id="PF00528">
    <property type="entry name" value="BPD_transp_1"/>
    <property type="match status" value="2"/>
</dbReference>
<evidence type="ECO:0000313" key="11">
    <source>
        <dbReference type="Proteomes" id="UP000220840"/>
    </source>
</evidence>
<keyword evidence="4" id="KW-0997">Cell inner membrane</keyword>
<organism evidence="10 11">
    <name type="scientific">Clostridium neonatale</name>
    <dbReference type="NCBI Taxonomy" id="137838"/>
    <lineage>
        <taxon>Bacteria</taxon>
        <taxon>Bacillati</taxon>
        <taxon>Bacillota</taxon>
        <taxon>Clostridia</taxon>
        <taxon>Eubacteriales</taxon>
        <taxon>Clostridiaceae</taxon>
        <taxon>Clostridium</taxon>
    </lineage>
</organism>
<evidence type="ECO:0000259" key="9">
    <source>
        <dbReference type="PROSITE" id="PS50928"/>
    </source>
</evidence>
<reference evidence="10 11" key="1">
    <citation type="submission" date="2017-10" db="EMBL/GenBank/DDBJ databases">
        <title>Effective Description of Clostridium neonatale sp. nov. linked to necrotizing enterocolitis in neonates and a clarification of species assignable to the genus Clostridium (Prazmowski 1880) emend. Lawson and Rainey 2016.</title>
        <authorList>
            <person name="Bernard K."/>
            <person name="Burdz T."/>
            <person name="Wiebe D."/>
            <person name="Balcewich B."/>
            <person name="Alfa M."/>
            <person name="Bernier A.-M."/>
        </authorList>
    </citation>
    <scope>NUCLEOTIDE SEQUENCE [LARGE SCALE GENOMIC DNA]</scope>
    <source>
        <strain evidence="10 11">LCDC99A005</strain>
    </source>
</reference>
<feature type="transmembrane region" description="Helical" evidence="8">
    <location>
        <begin position="65"/>
        <end position="85"/>
    </location>
</feature>
<dbReference type="EMBL" id="PDCJ01000001">
    <property type="protein sequence ID" value="PEG32000.1"/>
    <property type="molecule type" value="Genomic_DNA"/>
</dbReference>
<evidence type="ECO:0000256" key="4">
    <source>
        <dbReference type="ARBA" id="ARBA00022519"/>
    </source>
</evidence>
<sequence length="557" mass="61330">MKECLKGKKIIQIIMLIALSILIIVPILQVFLYSVFPAGGFDILSPIKVIKENNLGKTYINTITLGFYVVIFASIIAFPAAYIMAKTSLRRHKWIDIALLIPFMTPPYIGSMGWIMFLQPNGFLYQLLPVSQELEKILFSLFGLVMVMGFNIFPFLYLMIKNALLNVSESLNEAAAISGAKSGRILMKITFPLIISAYVMGAMLVFVKAISEFGAPATFGSRIGFRVVTTDIHKYVSMWPIDFGSATSIASLLLITCLAFWYLQNVVSSKYTYATVGGKGIRSNHKKNGLVKGIFSYSYMVIVLLISVGIPYFSIIATSFIKIRGNGLQKGNFTLDHFKAVLSLGSTGMSAFTNSLIIALLTATICSLIGTIVAIIVVKQKGKISKVIDVISLMPNNVPAIVLVIGLILFWNASWNKLHVYNTIWMIIITYIVFFIPYSVQYVKSSLGQIDNNLLSAGQVCGASKFEVYMKIIVPLIAPGIVAGWAMTFTIAFRELVGALMVMPPSMKVISTYIYSQFEQGDAGQGMAMALISVIITTVILILVNVFSDKNKKEKFS</sequence>
<evidence type="ECO:0000256" key="1">
    <source>
        <dbReference type="ARBA" id="ARBA00004429"/>
    </source>
</evidence>
<keyword evidence="5 8" id="KW-0812">Transmembrane</keyword>
<accession>A0A2A7MKC2</accession>
<dbReference type="PANTHER" id="PTHR43357:SF3">
    <property type="entry name" value="FE(3+)-TRANSPORT SYSTEM PERMEASE PROTEIN FBPB 2"/>
    <property type="match status" value="1"/>
</dbReference>
<dbReference type="InterPro" id="IPR000515">
    <property type="entry name" value="MetI-like"/>
</dbReference>
<name>A0A2A7MKC2_9CLOT</name>
<feature type="domain" description="ABC transmembrane type-1" evidence="9">
    <location>
        <begin position="59"/>
        <end position="264"/>
    </location>
</feature>
<feature type="transmembrane region" description="Helical" evidence="8">
    <location>
        <begin position="12"/>
        <end position="36"/>
    </location>
</feature>
<feature type="transmembrane region" description="Helical" evidence="8">
    <location>
        <begin position="390"/>
        <end position="411"/>
    </location>
</feature>
<dbReference type="CDD" id="cd06261">
    <property type="entry name" value="TM_PBP2"/>
    <property type="match status" value="2"/>
</dbReference>
<dbReference type="Proteomes" id="UP000220840">
    <property type="component" value="Unassembled WGS sequence"/>
</dbReference>
<feature type="transmembrane region" description="Helical" evidence="8">
    <location>
        <begin position="294"/>
        <end position="321"/>
    </location>
</feature>
<dbReference type="SUPFAM" id="SSF161098">
    <property type="entry name" value="MetI-like"/>
    <property type="match status" value="2"/>
</dbReference>
<dbReference type="RefSeq" id="WP_058296146.1">
    <property type="nucleotide sequence ID" value="NZ_CAMRXB010000031.1"/>
</dbReference>
<feature type="transmembrane region" description="Helical" evidence="8">
    <location>
        <begin position="472"/>
        <end position="493"/>
    </location>
</feature>
<feature type="transmembrane region" description="Helical" evidence="8">
    <location>
        <begin position="356"/>
        <end position="378"/>
    </location>
</feature>
<keyword evidence="3" id="KW-1003">Cell membrane</keyword>
<gene>
    <name evidence="10" type="ORF">CQ394_09940</name>
</gene>
<proteinExistence type="inferred from homology"/>
<comment type="caution">
    <text evidence="10">The sequence shown here is derived from an EMBL/GenBank/DDBJ whole genome shotgun (WGS) entry which is preliminary data.</text>
</comment>
<protein>
    <submittedName>
        <fullName evidence="10">Iron ABC transporter permease</fullName>
    </submittedName>
</protein>
<feature type="transmembrane region" description="Helical" evidence="8">
    <location>
        <begin position="137"/>
        <end position="160"/>
    </location>
</feature>
<dbReference type="PANTHER" id="PTHR43357">
    <property type="entry name" value="INNER MEMBRANE ABC TRANSPORTER PERMEASE PROTEIN YDCV"/>
    <property type="match status" value="1"/>
</dbReference>
<evidence type="ECO:0000313" key="10">
    <source>
        <dbReference type="EMBL" id="PEG32000.1"/>
    </source>
</evidence>
<feature type="domain" description="ABC transmembrane type-1" evidence="9">
    <location>
        <begin position="352"/>
        <end position="544"/>
    </location>
</feature>
<comment type="similarity">
    <text evidence="8">Belongs to the binding-protein-dependent transport system permease family.</text>
</comment>